<sequence length="247" mass="27389">MLGTLSNQRGICEYEALEPVISGEIIRLHHLKHHQTYLTNYITALELLDSAIEKGDASAVVGLQLAIKFNGGGHVNHSIFWKNLKPISAGGGEPSHRKLGWQIDTDFGSFEALISKMNAEGAALQGSGWVLKLEIEILRASNWKGILRFLEGMEVGIVLDDGTGTNLHVGTWLDHKVITGTKVTWLENFTLQNTSLYGKYWMAASREKSKINGLISSPSNVNVHDHSCSSAWESFLERRTRMECSEK</sequence>
<dbReference type="OrthoDB" id="239262at2759"/>
<feature type="domain" description="Manganese/iron superoxide dismutase C-terminal" evidence="10">
    <location>
        <begin position="98"/>
        <end position="131"/>
    </location>
</feature>
<dbReference type="InterPro" id="IPR036324">
    <property type="entry name" value="Mn/Fe_SOD_N_sf"/>
</dbReference>
<comment type="function">
    <text evidence="8">Destroys radicals which are normally produced within the cells and which are toxic to biological systems.</text>
</comment>
<keyword evidence="12" id="KW-1185">Reference proteome</keyword>
<dbReference type="InterPro" id="IPR050265">
    <property type="entry name" value="Fe/Mn_Superoxide_Dismutase"/>
</dbReference>
<dbReference type="GO" id="GO:0005739">
    <property type="term" value="C:mitochondrion"/>
    <property type="evidence" value="ECO:0007669"/>
    <property type="project" value="UniProtKB-SubCell"/>
</dbReference>
<gene>
    <name evidence="11" type="ORF">FCM35_KLT08255</name>
</gene>
<comment type="subcellular location">
    <subcellularLocation>
        <location evidence="1">Mitochondrion</location>
    </subcellularLocation>
</comment>
<dbReference type="Pfam" id="PF00081">
    <property type="entry name" value="Sod_Fe_N"/>
    <property type="match status" value="1"/>
</dbReference>
<evidence type="ECO:0000256" key="2">
    <source>
        <dbReference type="ARBA" id="ARBA00008714"/>
    </source>
</evidence>
<dbReference type="InterPro" id="IPR019831">
    <property type="entry name" value="Mn/Fe_SOD_N"/>
</dbReference>
<dbReference type="InterPro" id="IPR019832">
    <property type="entry name" value="Mn/Fe_SOD_C"/>
</dbReference>
<accession>A0A833VHL0</accession>
<evidence type="ECO:0000259" key="10">
    <source>
        <dbReference type="Pfam" id="PF02777"/>
    </source>
</evidence>
<evidence type="ECO:0000256" key="1">
    <source>
        <dbReference type="ARBA" id="ARBA00004173"/>
    </source>
</evidence>
<comment type="caution">
    <text evidence="11">The sequence shown here is derived from an EMBL/GenBank/DDBJ whole genome shotgun (WGS) entry which is preliminary data.</text>
</comment>
<organism evidence="11 12">
    <name type="scientific">Carex littledalei</name>
    <dbReference type="NCBI Taxonomy" id="544730"/>
    <lineage>
        <taxon>Eukaryota</taxon>
        <taxon>Viridiplantae</taxon>
        <taxon>Streptophyta</taxon>
        <taxon>Embryophyta</taxon>
        <taxon>Tracheophyta</taxon>
        <taxon>Spermatophyta</taxon>
        <taxon>Magnoliopsida</taxon>
        <taxon>Liliopsida</taxon>
        <taxon>Poales</taxon>
        <taxon>Cyperaceae</taxon>
        <taxon>Cyperoideae</taxon>
        <taxon>Cariceae</taxon>
        <taxon>Carex</taxon>
        <taxon>Carex subgen. Euthyceras</taxon>
    </lineage>
</organism>
<dbReference type="Pfam" id="PF02777">
    <property type="entry name" value="Sod_Fe_C"/>
    <property type="match status" value="1"/>
</dbReference>
<dbReference type="EC" id="1.15.1.1" evidence="3 8"/>
<dbReference type="AlphaFoldDB" id="A0A833VHL0"/>
<dbReference type="GO" id="GO:0004784">
    <property type="term" value="F:superoxide dismutase activity"/>
    <property type="evidence" value="ECO:0007669"/>
    <property type="project" value="UniProtKB-EC"/>
</dbReference>
<evidence type="ECO:0000256" key="8">
    <source>
        <dbReference type="RuleBase" id="RU000414"/>
    </source>
</evidence>
<evidence type="ECO:0000256" key="7">
    <source>
        <dbReference type="ARBA" id="ARBA00049204"/>
    </source>
</evidence>
<keyword evidence="4 8" id="KW-0479">Metal-binding</keyword>
<keyword evidence="6" id="KW-0496">Mitochondrion</keyword>
<keyword evidence="5 8" id="KW-0560">Oxidoreductase</keyword>
<evidence type="ECO:0000256" key="6">
    <source>
        <dbReference type="ARBA" id="ARBA00023128"/>
    </source>
</evidence>
<evidence type="ECO:0000256" key="5">
    <source>
        <dbReference type="ARBA" id="ARBA00023002"/>
    </source>
</evidence>
<evidence type="ECO:0000256" key="3">
    <source>
        <dbReference type="ARBA" id="ARBA00012682"/>
    </source>
</evidence>
<name>A0A833VHL0_9POAL</name>
<dbReference type="EMBL" id="SWLB01000018">
    <property type="protein sequence ID" value="KAF3326625.1"/>
    <property type="molecule type" value="Genomic_DNA"/>
</dbReference>
<dbReference type="Gene3D" id="1.10.287.990">
    <property type="entry name" value="Fe,Mn superoxide dismutase (SOD) domain"/>
    <property type="match status" value="1"/>
</dbReference>
<dbReference type="SUPFAM" id="SSF46609">
    <property type="entry name" value="Fe,Mn superoxide dismutase (SOD), N-terminal domain"/>
    <property type="match status" value="1"/>
</dbReference>
<proteinExistence type="inferred from homology"/>
<dbReference type="InterPro" id="IPR001189">
    <property type="entry name" value="Mn/Fe_SOD"/>
</dbReference>
<evidence type="ECO:0000313" key="12">
    <source>
        <dbReference type="Proteomes" id="UP000623129"/>
    </source>
</evidence>
<dbReference type="PANTHER" id="PTHR11404">
    <property type="entry name" value="SUPEROXIDE DISMUTASE 2"/>
    <property type="match status" value="1"/>
</dbReference>
<dbReference type="FunFam" id="1.10.287.990:FF:000001">
    <property type="entry name" value="Superoxide dismutase"/>
    <property type="match status" value="1"/>
</dbReference>
<protein>
    <recommendedName>
        <fullName evidence="3 8">Superoxide dismutase</fullName>
        <ecNumber evidence="3 8">1.15.1.1</ecNumber>
    </recommendedName>
</protein>
<comment type="similarity">
    <text evidence="2 8">Belongs to the iron/manganese superoxide dismutase family.</text>
</comment>
<evidence type="ECO:0000313" key="11">
    <source>
        <dbReference type="EMBL" id="KAF3326625.1"/>
    </source>
</evidence>
<evidence type="ECO:0000259" key="9">
    <source>
        <dbReference type="Pfam" id="PF00081"/>
    </source>
</evidence>
<dbReference type="InterPro" id="IPR036314">
    <property type="entry name" value="SOD_C_sf"/>
</dbReference>
<comment type="catalytic activity">
    <reaction evidence="7 8">
        <text>2 superoxide + 2 H(+) = H2O2 + O2</text>
        <dbReference type="Rhea" id="RHEA:20696"/>
        <dbReference type="ChEBI" id="CHEBI:15378"/>
        <dbReference type="ChEBI" id="CHEBI:15379"/>
        <dbReference type="ChEBI" id="CHEBI:16240"/>
        <dbReference type="ChEBI" id="CHEBI:18421"/>
        <dbReference type="EC" id="1.15.1.1"/>
    </reaction>
</comment>
<reference evidence="11" key="1">
    <citation type="submission" date="2020-01" db="EMBL/GenBank/DDBJ databases">
        <title>Genome sequence of Kobresia littledalei, the first chromosome-level genome in the family Cyperaceae.</title>
        <authorList>
            <person name="Qu G."/>
        </authorList>
    </citation>
    <scope>NUCLEOTIDE SEQUENCE</scope>
    <source>
        <strain evidence="11">C.B.Clarke</strain>
        <tissue evidence="11">Leaf</tissue>
    </source>
</reference>
<dbReference type="GO" id="GO:0030145">
    <property type="term" value="F:manganese ion binding"/>
    <property type="evidence" value="ECO:0007669"/>
    <property type="project" value="TreeGrafter"/>
</dbReference>
<dbReference type="Proteomes" id="UP000623129">
    <property type="component" value="Unassembled WGS sequence"/>
</dbReference>
<evidence type="ECO:0000256" key="4">
    <source>
        <dbReference type="ARBA" id="ARBA00022723"/>
    </source>
</evidence>
<dbReference type="Gene3D" id="3.55.40.20">
    <property type="entry name" value="Iron/manganese superoxide dismutase, C-terminal domain"/>
    <property type="match status" value="1"/>
</dbReference>
<dbReference type="PRINTS" id="PR01703">
    <property type="entry name" value="MNSODISMTASE"/>
</dbReference>
<feature type="domain" description="Manganese/iron superoxide dismutase N-terminal" evidence="9">
    <location>
        <begin position="13"/>
        <end position="84"/>
    </location>
</feature>
<dbReference type="PANTHER" id="PTHR11404:SF6">
    <property type="entry name" value="SUPEROXIDE DISMUTASE [MN], MITOCHONDRIAL"/>
    <property type="match status" value="1"/>
</dbReference>
<dbReference type="SUPFAM" id="SSF54719">
    <property type="entry name" value="Fe,Mn superoxide dismutase (SOD), C-terminal domain"/>
    <property type="match status" value="1"/>
</dbReference>